<comment type="caution">
    <text evidence="2">The sequence shown here is derived from an EMBL/GenBank/DDBJ whole genome shotgun (WGS) entry which is preliminary data.</text>
</comment>
<proteinExistence type="predicted"/>
<feature type="domain" description="PEGA" evidence="1">
    <location>
        <begin position="1"/>
        <end position="31"/>
    </location>
</feature>
<name>A0A7W8GGB5_9DEIO</name>
<dbReference type="RefSeq" id="WP_184028675.1">
    <property type="nucleotide sequence ID" value="NZ_JACHFN010000006.1"/>
</dbReference>
<dbReference type="Pfam" id="PF08308">
    <property type="entry name" value="PEGA"/>
    <property type="match status" value="1"/>
</dbReference>
<dbReference type="InterPro" id="IPR013229">
    <property type="entry name" value="PEGA"/>
</dbReference>
<dbReference type="AlphaFoldDB" id="A0A7W8GGB5"/>
<protein>
    <recommendedName>
        <fullName evidence="1">PEGA domain-containing protein</fullName>
    </recommendedName>
</protein>
<reference evidence="2 3" key="1">
    <citation type="submission" date="2020-08" db="EMBL/GenBank/DDBJ databases">
        <title>Genomic Encyclopedia of Type Strains, Phase IV (KMG-IV): sequencing the most valuable type-strain genomes for metagenomic binning, comparative biology and taxonomic classification.</title>
        <authorList>
            <person name="Goeker M."/>
        </authorList>
    </citation>
    <scope>NUCLEOTIDE SEQUENCE [LARGE SCALE GENOMIC DNA]</scope>
    <source>
        <strain evidence="2 3">DSM 101791</strain>
    </source>
</reference>
<evidence type="ECO:0000259" key="1">
    <source>
        <dbReference type="Pfam" id="PF08308"/>
    </source>
</evidence>
<dbReference type="Proteomes" id="UP000525389">
    <property type="component" value="Unassembled WGS sequence"/>
</dbReference>
<keyword evidence="3" id="KW-1185">Reference proteome</keyword>
<gene>
    <name evidence="2" type="ORF">HNQ09_002069</name>
</gene>
<evidence type="ECO:0000313" key="3">
    <source>
        <dbReference type="Proteomes" id="UP000525389"/>
    </source>
</evidence>
<sequence length="140" mass="14861">YPVRVQAPGFRDYTTTITVRAGATTNLNVEFAVPVAVTPVQSAPVQVAPAQPGAAVVLDLFRSLLGAITGTQVQDPARSAYDQKVAELQREGYALQGTRQTTTGYQGTLVRAGSSATLTVARGADRTLSVQVTETTLYRY</sequence>
<accession>A0A7W8GGB5</accession>
<feature type="non-terminal residue" evidence="2">
    <location>
        <position position="1"/>
    </location>
</feature>
<evidence type="ECO:0000313" key="2">
    <source>
        <dbReference type="EMBL" id="MBB5234631.1"/>
    </source>
</evidence>
<organism evidence="2 3">
    <name type="scientific">Deinococcus budaensis</name>
    <dbReference type="NCBI Taxonomy" id="1665626"/>
    <lineage>
        <taxon>Bacteria</taxon>
        <taxon>Thermotogati</taxon>
        <taxon>Deinococcota</taxon>
        <taxon>Deinococci</taxon>
        <taxon>Deinococcales</taxon>
        <taxon>Deinococcaceae</taxon>
        <taxon>Deinococcus</taxon>
    </lineage>
</organism>
<dbReference type="EMBL" id="JACHFN010000006">
    <property type="protein sequence ID" value="MBB5234631.1"/>
    <property type="molecule type" value="Genomic_DNA"/>
</dbReference>